<keyword evidence="5 9" id="KW-0547">Nucleotide-binding</keyword>
<dbReference type="NCBIfam" id="TIGR01313">
    <property type="entry name" value="therm_gnt_kin"/>
    <property type="match status" value="1"/>
</dbReference>
<accession>B3RSJ6</accession>
<comment type="pathway">
    <text evidence="1 9">Carbohydrate acid metabolism; D-gluconate degradation.</text>
</comment>
<protein>
    <recommendedName>
        <fullName evidence="3 9">Gluconokinase</fullName>
        <ecNumber evidence="3 9">2.7.1.12</ecNumber>
    </recommendedName>
</protein>
<evidence type="ECO:0000256" key="6">
    <source>
        <dbReference type="ARBA" id="ARBA00022777"/>
    </source>
</evidence>
<organism evidence="10 11">
    <name type="scientific">Trichoplax adhaerens</name>
    <name type="common">Trichoplax reptans</name>
    <dbReference type="NCBI Taxonomy" id="10228"/>
    <lineage>
        <taxon>Eukaryota</taxon>
        <taxon>Metazoa</taxon>
        <taxon>Placozoa</taxon>
        <taxon>Uniplacotomia</taxon>
        <taxon>Trichoplacea</taxon>
        <taxon>Trichoplacidae</taxon>
        <taxon>Trichoplax</taxon>
    </lineage>
</organism>
<dbReference type="FunCoup" id="B3RSJ6">
    <property type="interactions" value="209"/>
</dbReference>
<dbReference type="UniPathway" id="UPA00792"/>
<dbReference type="GO" id="GO:0046316">
    <property type="term" value="F:gluconokinase activity"/>
    <property type="evidence" value="ECO:0000318"/>
    <property type="project" value="GO_Central"/>
</dbReference>
<dbReference type="Proteomes" id="UP000009022">
    <property type="component" value="Unassembled WGS sequence"/>
</dbReference>
<dbReference type="GO" id="GO:0005524">
    <property type="term" value="F:ATP binding"/>
    <property type="evidence" value="ECO:0007669"/>
    <property type="project" value="UniProtKB-KW"/>
</dbReference>
<gene>
    <name evidence="10" type="ORF">TRIADDRAFT_54621</name>
</gene>
<dbReference type="GO" id="GO:0005975">
    <property type="term" value="P:carbohydrate metabolic process"/>
    <property type="evidence" value="ECO:0007669"/>
    <property type="project" value="InterPro"/>
</dbReference>
<dbReference type="PANTHER" id="PTHR43442">
    <property type="entry name" value="GLUCONOKINASE-RELATED"/>
    <property type="match status" value="1"/>
</dbReference>
<evidence type="ECO:0000256" key="5">
    <source>
        <dbReference type="ARBA" id="ARBA00022741"/>
    </source>
</evidence>
<comment type="catalytic activity">
    <reaction evidence="8 9">
        <text>D-gluconate + ATP = 6-phospho-D-gluconate + ADP + H(+)</text>
        <dbReference type="Rhea" id="RHEA:19433"/>
        <dbReference type="ChEBI" id="CHEBI:15378"/>
        <dbReference type="ChEBI" id="CHEBI:18391"/>
        <dbReference type="ChEBI" id="CHEBI:30616"/>
        <dbReference type="ChEBI" id="CHEBI:58759"/>
        <dbReference type="ChEBI" id="CHEBI:456216"/>
        <dbReference type="EC" id="2.7.1.12"/>
    </reaction>
</comment>
<dbReference type="InterPro" id="IPR031322">
    <property type="entry name" value="Shikimate/glucono_kinase"/>
</dbReference>
<dbReference type="RefSeq" id="XP_002110519.1">
    <property type="nucleotide sequence ID" value="XM_002110483.1"/>
</dbReference>
<keyword evidence="7 9" id="KW-0067">ATP-binding</keyword>
<dbReference type="AlphaFoldDB" id="B3RSJ6"/>
<evidence type="ECO:0000256" key="8">
    <source>
        <dbReference type="ARBA" id="ARBA00048090"/>
    </source>
</evidence>
<dbReference type="KEGG" id="tad:TRIADDRAFT_54621"/>
<dbReference type="EC" id="2.7.1.12" evidence="3 9"/>
<dbReference type="CDD" id="cd02021">
    <property type="entry name" value="GntK"/>
    <property type="match status" value="1"/>
</dbReference>
<dbReference type="PANTHER" id="PTHR43442:SF3">
    <property type="entry name" value="GLUCONOKINASE-RELATED"/>
    <property type="match status" value="1"/>
</dbReference>
<dbReference type="InParanoid" id="B3RSJ6"/>
<dbReference type="SUPFAM" id="SSF52540">
    <property type="entry name" value="P-loop containing nucleoside triphosphate hydrolases"/>
    <property type="match status" value="1"/>
</dbReference>
<dbReference type="OMA" id="YEGDDYH"/>
<dbReference type="Pfam" id="PF01202">
    <property type="entry name" value="SKI"/>
    <property type="match status" value="1"/>
</dbReference>
<evidence type="ECO:0000256" key="2">
    <source>
        <dbReference type="ARBA" id="ARBA00008420"/>
    </source>
</evidence>
<dbReference type="CTD" id="6752280"/>
<evidence type="ECO:0000256" key="4">
    <source>
        <dbReference type="ARBA" id="ARBA00022679"/>
    </source>
</evidence>
<dbReference type="InterPro" id="IPR027417">
    <property type="entry name" value="P-loop_NTPase"/>
</dbReference>
<dbReference type="InterPro" id="IPR006001">
    <property type="entry name" value="Therm_gnt_kin"/>
</dbReference>
<evidence type="ECO:0000256" key="1">
    <source>
        <dbReference type="ARBA" id="ARBA00004875"/>
    </source>
</evidence>
<dbReference type="OrthoDB" id="275177at2759"/>
<dbReference type="HOGENOM" id="CLU_077168_4_1_1"/>
<evidence type="ECO:0000256" key="7">
    <source>
        <dbReference type="ARBA" id="ARBA00022840"/>
    </source>
</evidence>
<sequence length="171" mass="19084">MIFIVMGVSGCGKTTIGKALAKKIGCLFADADDFHPPANVNKMKSGIPLTDQLMVKYSYSAYLCLIYRWSQQQLSAVLACSALKKSYRMILLGNIGCGKIRVIYLKGSFQLIKDRMVQRKDHFMPIALLQSQFDALQEPGEDENYVFAISIDNDPSTIVQLICTQSFINTQ</sequence>
<dbReference type="EMBL" id="DS985243">
    <property type="protein sequence ID" value="EDV26523.1"/>
    <property type="molecule type" value="Genomic_DNA"/>
</dbReference>
<evidence type="ECO:0000313" key="10">
    <source>
        <dbReference type="EMBL" id="EDV26523.1"/>
    </source>
</evidence>
<keyword evidence="4 9" id="KW-0808">Transferase</keyword>
<name>B3RSJ6_TRIAD</name>
<evidence type="ECO:0000313" key="11">
    <source>
        <dbReference type="Proteomes" id="UP000009022"/>
    </source>
</evidence>
<dbReference type="eggNOG" id="KOG3354">
    <property type="taxonomic scope" value="Eukaryota"/>
</dbReference>
<keyword evidence="6 9" id="KW-0418">Kinase</keyword>
<dbReference type="GeneID" id="6752280"/>
<evidence type="ECO:0000256" key="3">
    <source>
        <dbReference type="ARBA" id="ARBA00012054"/>
    </source>
</evidence>
<evidence type="ECO:0000256" key="9">
    <source>
        <dbReference type="RuleBase" id="RU363066"/>
    </source>
</evidence>
<reference evidence="10 11" key="1">
    <citation type="journal article" date="2008" name="Nature">
        <title>The Trichoplax genome and the nature of placozoans.</title>
        <authorList>
            <person name="Srivastava M."/>
            <person name="Begovic E."/>
            <person name="Chapman J."/>
            <person name="Putnam N.H."/>
            <person name="Hellsten U."/>
            <person name="Kawashima T."/>
            <person name="Kuo A."/>
            <person name="Mitros T."/>
            <person name="Salamov A."/>
            <person name="Carpenter M.L."/>
            <person name="Signorovitch A.Y."/>
            <person name="Moreno M.A."/>
            <person name="Kamm K."/>
            <person name="Grimwood J."/>
            <person name="Schmutz J."/>
            <person name="Shapiro H."/>
            <person name="Grigoriev I.V."/>
            <person name="Buss L.W."/>
            <person name="Schierwater B."/>
            <person name="Dellaporta S.L."/>
            <person name="Rokhsar D.S."/>
        </authorList>
    </citation>
    <scope>NUCLEOTIDE SEQUENCE [LARGE SCALE GENOMIC DNA]</scope>
    <source>
        <strain evidence="10 11">Grell-BS-1999</strain>
    </source>
</reference>
<proteinExistence type="inferred from homology"/>
<keyword evidence="11" id="KW-1185">Reference proteome</keyword>
<comment type="similarity">
    <text evidence="2 9">Belongs to the gluconokinase GntK/GntV family.</text>
</comment>
<dbReference type="Gene3D" id="3.40.50.300">
    <property type="entry name" value="P-loop containing nucleotide triphosphate hydrolases"/>
    <property type="match status" value="1"/>
</dbReference>
<dbReference type="STRING" id="10228.B3RSJ6"/>
<dbReference type="PhylomeDB" id="B3RSJ6"/>